<evidence type="ECO:0000256" key="3">
    <source>
        <dbReference type="ARBA" id="ARBA00023082"/>
    </source>
</evidence>
<dbReference type="Gene3D" id="1.10.1740.10">
    <property type="match status" value="1"/>
</dbReference>
<dbReference type="InterPro" id="IPR013324">
    <property type="entry name" value="RNA_pol_sigma_r3/r4-like"/>
</dbReference>
<dbReference type="AlphaFoldDB" id="A0A2D2B430"/>
<gene>
    <name evidence="7" type="ORF">CSW64_13620</name>
</gene>
<keyword evidence="2" id="KW-0805">Transcription regulation</keyword>
<dbReference type="InterPro" id="IPR013249">
    <property type="entry name" value="RNA_pol_sigma70_r4_t2"/>
</dbReference>
<evidence type="ECO:0000256" key="1">
    <source>
        <dbReference type="ARBA" id="ARBA00010641"/>
    </source>
</evidence>
<dbReference type="NCBIfam" id="TIGR02937">
    <property type="entry name" value="sigma70-ECF"/>
    <property type="match status" value="1"/>
</dbReference>
<proteinExistence type="inferred from homology"/>
<evidence type="ECO:0000256" key="4">
    <source>
        <dbReference type="ARBA" id="ARBA00023163"/>
    </source>
</evidence>
<keyword evidence="8" id="KW-1185">Reference proteome</keyword>
<keyword evidence="4" id="KW-0804">Transcription</keyword>
<evidence type="ECO:0000313" key="7">
    <source>
        <dbReference type="EMBL" id="ATQ45011.1"/>
    </source>
</evidence>
<protein>
    <submittedName>
        <fullName evidence="7">RNA polymerase subunit sigma</fullName>
    </submittedName>
</protein>
<sequence>MADQRRTELASALRRTASGDRAALEEIYRSTSGKLLGVVLRILPDRQEAEDVLQDVYLTVWRKADMFDAERASPITWLAALARNRAIDRIRSRGGRRFVSDDVVAEQADAAPLASEQLETGEDAARLKACLEQLEQARAEGVRQAFFGGLTYETLARRAGVPLGTMKSWMRRSLLRLRACLGGAHV</sequence>
<comment type="similarity">
    <text evidence="1">Belongs to the sigma-70 factor family. ECF subfamily.</text>
</comment>
<name>A0A2D2B430_9CAUL</name>
<dbReference type="InterPro" id="IPR039425">
    <property type="entry name" value="RNA_pol_sigma-70-like"/>
</dbReference>
<dbReference type="GO" id="GO:0016987">
    <property type="term" value="F:sigma factor activity"/>
    <property type="evidence" value="ECO:0007669"/>
    <property type="project" value="UniProtKB-KW"/>
</dbReference>
<dbReference type="GO" id="GO:0003677">
    <property type="term" value="F:DNA binding"/>
    <property type="evidence" value="ECO:0007669"/>
    <property type="project" value="InterPro"/>
</dbReference>
<keyword evidence="3" id="KW-0731">Sigma factor</keyword>
<dbReference type="PANTHER" id="PTHR43133">
    <property type="entry name" value="RNA POLYMERASE ECF-TYPE SIGMA FACTO"/>
    <property type="match status" value="1"/>
</dbReference>
<dbReference type="Pfam" id="PF04542">
    <property type="entry name" value="Sigma70_r2"/>
    <property type="match status" value="1"/>
</dbReference>
<dbReference type="InterPro" id="IPR013325">
    <property type="entry name" value="RNA_pol_sigma_r2"/>
</dbReference>
<dbReference type="InterPro" id="IPR036388">
    <property type="entry name" value="WH-like_DNA-bd_sf"/>
</dbReference>
<dbReference type="PANTHER" id="PTHR43133:SF62">
    <property type="entry name" value="RNA POLYMERASE SIGMA FACTOR SIGZ"/>
    <property type="match status" value="1"/>
</dbReference>
<dbReference type="InterPro" id="IPR014284">
    <property type="entry name" value="RNA_pol_sigma-70_dom"/>
</dbReference>
<feature type="domain" description="RNA polymerase sigma factor 70 region 4 type 2" evidence="6">
    <location>
        <begin position="126"/>
        <end position="177"/>
    </location>
</feature>
<evidence type="ECO:0000313" key="8">
    <source>
        <dbReference type="Proteomes" id="UP000228945"/>
    </source>
</evidence>
<dbReference type="Proteomes" id="UP000228945">
    <property type="component" value="Chromosome"/>
</dbReference>
<dbReference type="SUPFAM" id="SSF88659">
    <property type="entry name" value="Sigma3 and sigma4 domains of RNA polymerase sigma factors"/>
    <property type="match status" value="1"/>
</dbReference>
<reference evidence="7 8" key="1">
    <citation type="submission" date="2017-10" db="EMBL/GenBank/DDBJ databases">
        <title>Genome sequence of Caulobacter mirabilis FWC38.</title>
        <authorList>
            <person name="Fiebig A."/>
            <person name="Crosson S."/>
        </authorList>
    </citation>
    <scope>NUCLEOTIDE SEQUENCE [LARGE SCALE GENOMIC DNA]</scope>
    <source>
        <strain evidence="7 8">FWC 38</strain>
    </source>
</reference>
<dbReference type="EMBL" id="CP024201">
    <property type="protein sequence ID" value="ATQ45011.1"/>
    <property type="molecule type" value="Genomic_DNA"/>
</dbReference>
<dbReference type="GO" id="GO:0006352">
    <property type="term" value="P:DNA-templated transcription initiation"/>
    <property type="evidence" value="ECO:0007669"/>
    <property type="project" value="InterPro"/>
</dbReference>
<dbReference type="Gene3D" id="1.10.10.10">
    <property type="entry name" value="Winged helix-like DNA-binding domain superfamily/Winged helix DNA-binding domain"/>
    <property type="match status" value="1"/>
</dbReference>
<dbReference type="KEGG" id="cmb:CSW64_13620"/>
<dbReference type="OrthoDB" id="9784272at2"/>
<evidence type="ECO:0000256" key="2">
    <source>
        <dbReference type="ARBA" id="ARBA00023015"/>
    </source>
</evidence>
<accession>A0A2D2B430</accession>
<evidence type="ECO:0000259" key="5">
    <source>
        <dbReference type="Pfam" id="PF04542"/>
    </source>
</evidence>
<dbReference type="Pfam" id="PF08281">
    <property type="entry name" value="Sigma70_r4_2"/>
    <property type="match status" value="1"/>
</dbReference>
<organism evidence="7 8">
    <name type="scientific">Caulobacter mirabilis</name>
    <dbReference type="NCBI Taxonomy" id="69666"/>
    <lineage>
        <taxon>Bacteria</taxon>
        <taxon>Pseudomonadati</taxon>
        <taxon>Pseudomonadota</taxon>
        <taxon>Alphaproteobacteria</taxon>
        <taxon>Caulobacterales</taxon>
        <taxon>Caulobacteraceae</taxon>
        <taxon>Caulobacter</taxon>
    </lineage>
</organism>
<evidence type="ECO:0000259" key="6">
    <source>
        <dbReference type="Pfam" id="PF08281"/>
    </source>
</evidence>
<feature type="domain" description="RNA polymerase sigma-70 region 2" evidence="5">
    <location>
        <begin position="28"/>
        <end position="94"/>
    </location>
</feature>
<dbReference type="SUPFAM" id="SSF88946">
    <property type="entry name" value="Sigma2 domain of RNA polymerase sigma factors"/>
    <property type="match status" value="1"/>
</dbReference>
<dbReference type="InterPro" id="IPR007627">
    <property type="entry name" value="RNA_pol_sigma70_r2"/>
</dbReference>